<keyword evidence="11" id="KW-1185">Reference proteome</keyword>
<comment type="function">
    <text evidence="2 8">Catalyzes the removal of elemental sulfur and selenium atoms from L-cysteine, L-cystine, L-selenocysteine, and L-selenocystine to produce L-alanine.</text>
</comment>
<sequence>MATQQVALCGVRDQFPVFGQTLPNGQPVTFLDTAASAQKPNCVIEAEERVQRSHYANAYRGVYEFGAQIDEELEATREAIEKLIGAEDVSEIAFTAGSTMSINMVAFGWGGRHLQEGDEIVLNEMEHHANLVPWQQVAERTGAKIVYIPLTEDGQLDLLAFDELVNSRTRVLSVTGMSNMLGTINPIRRLADRVHEAGGIVVVDGAQSVPHAPVDVQADGIDFLVFSGHKLYGPTGVGVLYGRKDLLEETDPLLFGGHMIDQVTKSGSTWASAPAKFEAGTLPIVQAIALKSAIDFVNELGFEAIHEQESLLTRYAMEALSQVPGLKIYGPRLEDRGAIVSFTIDGAHPEDLAQLLNRKGVFVRHGHHCTMPLHDLLNVSSTVRASFGVYNTTEDVDQLIAAIEFARQRLRLA</sequence>
<dbReference type="RefSeq" id="WP_146511240.1">
    <property type="nucleotide sequence ID" value="NZ_SIHI01000017.1"/>
</dbReference>
<dbReference type="OrthoDB" id="9804366at2"/>
<keyword evidence="4 8" id="KW-0808">Transferase</keyword>
<dbReference type="PIRSF" id="PIRSF005572">
    <property type="entry name" value="NifS"/>
    <property type="match status" value="1"/>
</dbReference>
<dbReference type="InterPro" id="IPR020578">
    <property type="entry name" value="Aminotrans_V_PyrdxlP_BS"/>
</dbReference>
<dbReference type="SUPFAM" id="SSF53383">
    <property type="entry name" value="PLP-dependent transferases"/>
    <property type="match status" value="1"/>
</dbReference>
<evidence type="ECO:0000256" key="6">
    <source>
        <dbReference type="ARBA" id="ARBA00050776"/>
    </source>
</evidence>
<dbReference type="Pfam" id="PF00266">
    <property type="entry name" value="Aminotran_5"/>
    <property type="match status" value="1"/>
</dbReference>
<feature type="domain" description="Aminotransferase class V" evidence="9">
    <location>
        <begin position="30"/>
        <end position="399"/>
    </location>
</feature>
<evidence type="ECO:0000256" key="3">
    <source>
        <dbReference type="ARBA" id="ARBA00010447"/>
    </source>
</evidence>
<evidence type="ECO:0000256" key="8">
    <source>
        <dbReference type="RuleBase" id="RU004506"/>
    </source>
</evidence>
<organism evidence="10 11">
    <name type="scientific">Thalassoglobus neptunius</name>
    <dbReference type="NCBI Taxonomy" id="1938619"/>
    <lineage>
        <taxon>Bacteria</taxon>
        <taxon>Pseudomonadati</taxon>
        <taxon>Planctomycetota</taxon>
        <taxon>Planctomycetia</taxon>
        <taxon>Planctomycetales</taxon>
        <taxon>Planctomycetaceae</taxon>
        <taxon>Thalassoglobus</taxon>
    </lineage>
</organism>
<evidence type="ECO:0000256" key="4">
    <source>
        <dbReference type="ARBA" id="ARBA00022679"/>
    </source>
</evidence>
<dbReference type="NCBIfam" id="TIGR01979">
    <property type="entry name" value="sufS"/>
    <property type="match status" value="1"/>
</dbReference>
<dbReference type="InterPro" id="IPR000192">
    <property type="entry name" value="Aminotrans_V_dom"/>
</dbReference>
<name>A0A5C5WGF2_9PLAN</name>
<dbReference type="GO" id="GO:0030170">
    <property type="term" value="F:pyridoxal phosphate binding"/>
    <property type="evidence" value="ECO:0007669"/>
    <property type="project" value="UniProtKB-UniRule"/>
</dbReference>
<dbReference type="EC" id="2.8.1.7" evidence="8"/>
<evidence type="ECO:0000256" key="7">
    <source>
        <dbReference type="RuleBase" id="RU004504"/>
    </source>
</evidence>
<dbReference type="InterPro" id="IPR010970">
    <property type="entry name" value="Cys_dSase_SufS"/>
</dbReference>
<accession>A0A5C5WGF2</accession>
<dbReference type="Gene3D" id="3.40.640.10">
    <property type="entry name" value="Type I PLP-dependent aspartate aminotransferase-like (Major domain)"/>
    <property type="match status" value="1"/>
</dbReference>
<evidence type="ECO:0000256" key="1">
    <source>
        <dbReference type="ARBA" id="ARBA00001933"/>
    </source>
</evidence>
<comment type="caution">
    <text evidence="10">The sequence shown here is derived from an EMBL/GenBank/DDBJ whole genome shotgun (WGS) entry which is preliminary data.</text>
</comment>
<dbReference type="EMBL" id="SIHI01000017">
    <property type="protein sequence ID" value="TWT49858.1"/>
    <property type="molecule type" value="Genomic_DNA"/>
</dbReference>
<evidence type="ECO:0000313" key="10">
    <source>
        <dbReference type="EMBL" id="TWT49858.1"/>
    </source>
</evidence>
<dbReference type="PROSITE" id="PS00595">
    <property type="entry name" value="AA_TRANSFER_CLASS_5"/>
    <property type="match status" value="1"/>
</dbReference>
<dbReference type="Gene3D" id="3.90.1150.10">
    <property type="entry name" value="Aspartate Aminotransferase, domain 1"/>
    <property type="match status" value="1"/>
</dbReference>
<dbReference type="GO" id="GO:0031071">
    <property type="term" value="F:cysteine desulfurase activity"/>
    <property type="evidence" value="ECO:0007669"/>
    <property type="project" value="UniProtKB-UniRule"/>
</dbReference>
<dbReference type="PANTHER" id="PTHR43586:SF8">
    <property type="entry name" value="CYSTEINE DESULFURASE 1, CHLOROPLASTIC"/>
    <property type="match status" value="1"/>
</dbReference>
<dbReference type="InterPro" id="IPR016454">
    <property type="entry name" value="Cysteine_dSase"/>
</dbReference>
<comment type="catalytic activity">
    <reaction evidence="6 8">
        <text>(sulfur carrier)-H + L-cysteine = (sulfur carrier)-SH + L-alanine</text>
        <dbReference type="Rhea" id="RHEA:43892"/>
        <dbReference type="Rhea" id="RHEA-COMP:14737"/>
        <dbReference type="Rhea" id="RHEA-COMP:14739"/>
        <dbReference type="ChEBI" id="CHEBI:29917"/>
        <dbReference type="ChEBI" id="CHEBI:35235"/>
        <dbReference type="ChEBI" id="CHEBI:57972"/>
        <dbReference type="ChEBI" id="CHEBI:64428"/>
        <dbReference type="EC" id="2.8.1.7"/>
    </reaction>
</comment>
<comment type="cofactor">
    <cofactor evidence="1 7">
        <name>pyridoxal 5'-phosphate</name>
        <dbReference type="ChEBI" id="CHEBI:597326"/>
    </cofactor>
</comment>
<dbReference type="Proteomes" id="UP000317243">
    <property type="component" value="Unassembled WGS sequence"/>
</dbReference>
<keyword evidence="5 8" id="KW-0663">Pyridoxal phosphate</keyword>
<dbReference type="PANTHER" id="PTHR43586">
    <property type="entry name" value="CYSTEINE DESULFURASE"/>
    <property type="match status" value="1"/>
</dbReference>
<evidence type="ECO:0000256" key="5">
    <source>
        <dbReference type="ARBA" id="ARBA00022898"/>
    </source>
</evidence>
<reference evidence="10 11" key="1">
    <citation type="submission" date="2019-02" db="EMBL/GenBank/DDBJ databases">
        <title>Deep-cultivation of Planctomycetes and their phenomic and genomic characterization uncovers novel biology.</title>
        <authorList>
            <person name="Wiegand S."/>
            <person name="Jogler M."/>
            <person name="Boedeker C."/>
            <person name="Pinto D."/>
            <person name="Vollmers J."/>
            <person name="Rivas-Marin E."/>
            <person name="Kohn T."/>
            <person name="Peeters S.H."/>
            <person name="Heuer A."/>
            <person name="Rast P."/>
            <person name="Oberbeckmann S."/>
            <person name="Bunk B."/>
            <person name="Jeske O."/>
            <person name="Meyerdierks A."/>
            <person name="Storesund J.E."/>
            <person name="Kallscheuer N."/>
            <person name="Luecker S."/>
            <person name="Lage O.M."/>
            <person name="Pohl T."/>
            <person name="Merkel B.J."/>
            <person name="Hornburger P."/>
            <person name="Mueller R.-W."/>
            <person name="Bruemmer F."/>
            <person name="Labrenz M."/>
            <person name="Spormann A.M."/>
            <person name="Op Den Camp H."/>
            <person name="Overmann J."/>
            <person name="Amann R."/>
            <person name="Jetten M.S.M."/>
            <person name="Mascher T."/>
            <person name="Medema M.H."/>
            <person name="Devos D.P."/>
            <person name="Kaster A.-K."/>
            <person name="Ovreas L."/>
            <person name="Rohde M."/>
            <person name="Galperin M.Y."/>
            <person name="Jogler C."/>
        </authorList>
    </citation>
    <scope>NUCLEOTIDE SEQUENCE [LARGE SCALE GENOMIC DNA]</scope>
    <source>
        <strain evidence="10 11">KOR42</strain>
    </source>
</reference>
<proteinExistence type="inferred from homology"/>
<dbReference type="InterPro" id="IPR015422">
    <property type="entry name" value="PyrdxlP-dep_Trfase_small"/>
</dbReference>
<evidence type="ECO:0000256" key="2">
    <source>
        <dbReference type="ARBA" id="ARBA00002824"/>
    </source>
</evidence>
<evidence type="ECO:0000313" key="11">
    <source>
        <dbReference type="Proteomes" id="UP000317243"/>
    </source>
</evidence>
<gene>
    <name evidence="10" type="primary">csd_2</name>
    <name evidence="10" type="ORF">KOR42_38100</name>
</gene>
<dbReference type="InterPro" id="IPR015424">
    <property type="entry name" value="PyrdxlP-dep_Trfase"/>
</dbReference>
<comment type="similarity">
    <text evidence="3 8">Belongs to the class-V pyridoxal-phosphate-dependent aminotransferase family. Csd subfamily.</text>
</comment>
<dbReference type="AlphaFoldDB" id="A0A5C5WGF2"/>
<evidence type="ECO:0000259" key="9">
    <source>
        <dbReference type="Pfam" id="PF00266"/>
    </source>
</evidence>
<dbReference type="InterPro" id="IPR015421">
    <property type="entry name" value="PyrdxlP-dep_Trfase_major"/>
</dbReference>
<dbReference type="CDD" id="cd06453">
    <property type="entry name" value="SufS_like"/>
    <property type="match status" value="1"/>
</dbReference>
<protein>
    <recommendedName>
        <fullName evidence="8">Cysteine desulfurase</fullName>
        <ecNumber evidence="8">2.8.1.7</ecNumber>
    </recommendedName>
</protein>
<dbReference type="GO" id="GO:0006534">
    <property type="term" value="P:cysteine metabolic process"/>
    <property type="evidence" value="ECO:0007669"/>
    <property type="project" value="UniProtKB-UniRule"/>
</dbReference>